<dbReference type="AlphaFoldDB" id="A0A5C5ZHU8"/>
<protein>
    <submittedName>
        <fullName evidence="7">RNA polymerase sigma factor RpoE</fullName>
    </submittedName>
</protein>
<organism evidence="7 8">
    <name type="scientific">Pseudobythopirellula maris</name>
    <dbReference type="NCBI Taxonomy" id="2527991"/>
    <lineage>
        <taxon>Bacteria</taxon>
        <taxon>Pseudomonadati</taxon>
        <taxon>Planctomycetota</taxon>
        <taxon>Planctomycetia</taxon>
        <taxon>Pirellulales</taxon>
        <taxon>Lacipirellulaceae</taxon>
        <taxon>Pseudobythopirellula</taxon>
    </lineage>
</organism>
<dbReference type="GO" id="GO:0016987">
    <property type="term" value="F:sigma factor activity"/>
    <property type="evidence" value="ECO:0007669"/>
    <property type="project" value="UniProtKB-KW"/>
</dbReference>
<sequence length="197" mass="21976">MPLSEIDRNLLERCLASKPLAWEDFVDRFMGLVTHVINHAAETRSIRLSAADREDLAAEVFLALLQDDYAALRRFRGLSSLATYITVIARRVVVRQLVSTITNPAHGGEQATSVSSLIDPSRRSSPTHRVSDMDQVRRLLTRLDGVEAQAMQMFHLEGRSYEEIGHSLGMPENSVGPMLSRARTKLRRPGDDNQPAA</sequence>
<accession>A0A5C5ZHU8</accession>
<comment type="caution">
    <text evidence="7">The sequence shown here is derived from an EMBL/GenBank/DDBJ whole genome shotgun (WGS) entry which is preliminary data.</text>
</comment>
<evidence type="ECO:0000256" key="5">
    <source>
        <dbReference type="SAM" id="MobiDB-lite"/>
    </source>
</evidence>
<dbReference type="Proteomes" id="UP000315440">
    <property type="component" value="Unassembled WGS sequence"/>
</dbReference>
<dbReference type="NCBIfam" id="TIGR02937">
    <property type="entry name" value="sigma70-ECF"/>
    <property type="match status" value="1"/>
</dbReference>
<dbReference type="SUPFAM" id="SSF88946">
    <property type="entry name" value="Sigma2 domain of RNA polymerase sigma factors"/>
    <property type="match status" value="1"/>
</dbReference>
<keyword evidence="3" id="KW-0731">Sigma factor</keyword>
<reference evidence="7 8" key="1">
    <citation type="submission" date="2019-02" db="EMBL/GenBank/DDBJ databases">
        <title>Deep-cultivation of Planctomycetes and their phenomic and genomic characterization uncovers novel biology.</title>
        <authorList>
            <person name="Wiegand S."/>
            <person name="Jogler M."/>
            <person name="Boedeker C."/>
            <person name="Pinto D."/>
            <person name="Vollmers J."/>
            <person name="Rivas-Marin E."/>
            <person name="Kohn T."/>
            <person name="Peeters S.H."/>
            <person name="Heuer A."/>
            <person name="Rast P."/>
            <person name="Oberbeckmann S."/>
            <person name="Bunk B."/>
            <person name="Jeske O."/>
            <person name="Meyerdierks A."/>
            <person name="Storesund J.E."/>
            <person name="Kallscheuer N."/>
            <person name="Luecker S."/>
            <person name="Lage O.M."/>
            <person name="Pohl T."/>
            <person name="Merkel B.J."/>
            <person name="Hornburger P."/>
            <person name="Mueller R.-W."/>
            <person name="Bruemmer F."/>
            <person name="Labrenz M."/>
            <person name="Spormann A.M."/>
            <person name="Op Den Camp H."/>
            <person name="Overmann J."/>
            <person name="Amann R."/>
            <person name="Jetten M.S.M."/>
            <person name="Mascher T."/>
            <person name="Medema M.H."/>
            <person name="Devos D.P."/>
            <person name="Kaster A.-K."/>
            <person name="Ovreas L."/>
            <person name="Rohde M."/>
            <person name="Galperin M.Y."/>
            <person name="Jogler C."/>
        </authorList>
    </citation>
    <scope>NUCLEOTIDE SEQUENCE [LARGE SCALE GENOMIC DNA]</scope>
    <source>
        <strain evidence="7 8">Mal64</strain>
    </source>
</reference>
<comment type="similarity">
    <text evidence="1">Belongs to the sigma-70 factor family. ECF subfamily.</text>
</comment>
<evidence type="ECO:0000259" key="6">
    <source>
        <dbReference type="Pfam" id="PF08281"/>
    </source>
</evidence>
<feature type="region of interest" description="Disordered" evidence="5">
    <location>
        <begin position="104"/>
        <end position="130"/>
    </location>
</feature>
<dbReference type="InterPro" id="IPR014284">
    <property type="entry name" value="RNA_pol_sigma-70_dom"/>
</dbReference>
<evidence type="ECO:0000256" key="1">
    <source>
        <dbReference type="ARBA" id="ARBA00010641"/>
    </source>
</evidence>
<dbReference type="Gene3D" id="1.10.1740.10">
    <property type="match status" value="1"/>
</dbReference>
<dbReference type="InterPro" id="IPR013324">
    <property type="entry name" value="RNA_pol_sigma_r3/r4-like"/>
</dbReference>
<keyword evidence="2" id="KW-0805">Transcription regulation</keyword>
<feature type="region of interest" description="Disordered" evidence="5">
    <location>
        <begin position="167"/>
        <end position="197"/>
    </location>
</feature>
<dbReference type="InterPro" id="IPR036388">
    <property type="entry name" value="WH-like_DNA-bd_sf"/>
</dbReference>
<dbReference type="Gene3D" id="1.10.10.10">
    <property type="entry name" value="Winged helix-like DNA-binding domain superfamily/Winged helix DNA-binding domain"/>
    <property type="match status" value="1"/>
</dbReference>
<dbReference type="InterPro" id="IPR013249">
    <property type="entry name" value="RNA_pol_sigma70_r4_t2"/>
</dbReference>
<evidence type="ECO:0000313" key="8">
    <source>
        <dbReference type="Proteomes" id="UP000315440"/>
    </source>
</evidence>
<dbReference type="GO" id="GO:0006352">
    <property type="term" value="P:DNA-templated transcription initiation"/>
    <property type="evidence" value="ECO:0007669"/>
    <property type="project" value="InterPro"/>
</dbReference>
<dbReference type="OrthoDB" id="260857at2"/>
<name>A0A5C5ZHU8_9BACT</name>
<dbReference type="InterPro" id="IPR013325">
    <property type="entry name" value="RNA_pol_sigma_r2"/>
</dbReference>
<proteinExistence type="inferred from homology"/>
<dbReference type="EMBL" id="SJPQ01000004">
    <property type="protein sequence ID" value="TWT86758.1"/>
    <property type="molecule type" value="Genomic_DNA"/>
</dbReference>
<dbReference type="PANTHER" id="PTHR43133:SF51">
    <property type="entry name" value="RNA POLYMERASE SIGMA FACTOR"/>
    <property type="match status" value="1"/>
</dbReference>
<dbReference type="RefSeq" id="WP_146402799.1">
    <property type="nucleotide sequence ID" value="NZ_SJPQ01000004.1"/>
</dbReference>
<dbReference type="CDD" id="cd06171">
    <property type="entry name" value="Sigma70_r4"/>
    <property type="match status" value="1"/>
</dbReference>
<evidence type="ECO:0000256" key="4">
    <source>
        <dbReference type="ARBA" id="ARBA00023163"/>
    </source>
</evidence>
<dbReference type="Pfam" id="PF08281">
    <property type="entry name" value="Sigma70_r4_2"/>
    <property type="match status" value="1"/>
</dbReference>
<dbReference type="InterPro" id="IPR039425">
    <property type="entry name" value="RNA_pol_sigma-70-like"/>
</dbReference>
<evidence type="ECO:0000256" key="2">
    <source>
        <dbReference type="ARBA" id="ARBA00023015"/>
    </source>
</evidence>
<keyword evidence="8" id="KW-1185">Reference proteome</keyword>
<dbReference type="PANTHER" id="PTHR43133">
    <property type="entry name" value="RNA POLYMERASE ECF-TYPE SIGMA FACTO"/>
    <property type="match status" value="1"/>
</dbReference>
<evidence type="ECO:0000256" key="3">
    <source>
        <dbReference type="ARBA" id="ARBA00023082"/>
    </source>
</evidence>
<feature type="domain" description="RNA polymerase sigma factor 70 region 4 type 2" evidence="6">
    <location>
        <begin position="134"/>
        <end position="186"/>
    </location>
</feature>
<evidence type="ECO:0000313" key="7">
    <source>
        <dbReference type="EMBL" id="TWT86758.1"/>
    </source>
</evidence>
<dbReference type="SUPFAM" id="SSF88659">
    <property type="entry name" value="Sigma3 and sigma4 domains of RNA polymerase sigma factors"/>
    <property type="match status" value="1"/>
</dbReference>
<gene>
    <name evidence="7" type="ORF">Mal64_35880</name>
</gene>
<keyword evidence="4" id="KW-0804">Transcription</keyword>
<feature type="compositionally biased region" description="Polar residues" evidence="5">
    <location>
        <begin position="110"/>
        <end position="128"/>
    </location>
</feature>
<dbReference type="GO" id="GO:0003677">
    <property type="term" value="F:DNA binding"/>
    <property type="evidence" value="ECO:0007669"/>
    <property type="project" value="InterPro"/>
</dbReference>